<gene>
    <name evidence="3" type="ORF">QBC36DRAFT_231731</name>
</gene>
<proteinExistence type="predicted"/>
<keyword evidence="2" id="KW-1133">Transmembrane helix</keyword>
<dbReference type="GO" id="GO:0016491">
    <property type="term" value="F:oxidoreductase activity"/>
    <property type="evidence" value="ECO:0007669"/>
    <property type="project" value="UniProtKB-KW"/>
</dbReference>
<dbReference type="SUPFAM" id="SSF51735">
    <property type="entry name" value="NAD(P)-binding Rossmann-fold domains"/>
    <property type="match status" value="1"/>
</dbReference>
<reference evidence="3" key="1">
    <citation type="journal article" date="2023" name="Mol. Phylogenet. Evol.">
        <title>Genome-scale phylogeny and comparative genomics of the fungal order Sordariales.</title>
        <authorList>
            <person name="Hensen N."/>
            <person name="Bonometti L."/>
            <person name="Westerberg I."/>
            <person name="Brannstrom I.O."/>
            <person name="Guillou S."/>
            <person name="Cros-Aarteil S."/>
            <person name="Calhoun S."/>
            <person name="Haridas S."/>
            <person name="Kuo A."/>
            <person name="Mondo S."/>
            <person name="Pangilinan J."/>
            <person name="Riley R."/>
            <person name="LaButti K."/>
            <person name="Andreopoulos B."/>
            <person name="Lipzen A."/>
            <person name="Chen C."/>
            <person name="Yan M."/>
            <person name="Daum C."/>
            <person name="Ng V."/>
            <person name="Clum A."/>
            <person name="Steindorff A."/>
            <person name="Ohm R.A."/>
            <person name="Martin F."/>
            <person name="Silar P."/>
            <person name="Natvig D.O."/>
            <person name="Lalanne C."/>
            <person name="Gautier V."/>
            <person name="Ament-Velasquez S.L."/>
            <person name="Kruys A."/>
            <person name="Hutchinson M.I."/>
            <person name="Powell A.J."/>
            <person name="Barry K."/>
            <person name="Miller A.N."/>
            <person name="Grigoriev I.V."/>
            <person name="Debuchy R."/>
            <person name="Gladieux P."/>
            <person name="Hiltunen Thoren M."/>
            <person name="Johannesson H."/>
        </authorList>
    </citation>
    <scope>NUCLEOTIDE SEQUENCE</scope>
    <source>
        <strain evidence="3">CBS 892.96</strain>
    </source>
</reference>
<dbReference type="InterPro" id="IPR036291">
    <property type="entry name" value="NAD(P)-bd_dom_sf"/>
</dbReference>
<protein>
    <submittedName>
        <fullName evidence="3">Uncharacterized protein</fullName>
    </submittedName>
</protein>
<dbReference type="Pfam" id="PF00106">
    <property type="entry name" value="adh_short"/>
    <property type="match status" value="1"/>
</dbReference>
<keyword evidence="1" id="KW-0560">Oxidoreductase</keyword>
<dbReference type="EMBL" id="MU866114">
    <property type="protein sequence ID" value="KAK4179575.1"/>
    <property type="molecule type" value="Genomic_DNA"/>
</dbReference>
<dbReference type="InterPro" id="IPR002347">
    <property type="entry name" value="SDR_fam"/>
</dbReference>
<dbReference type="Proteomes" id="UP001302321">
    <property type="component" value="Unassembled WGS sequence"/>
</dbReference>
<accession>A0AAN7AB02</accession>
<dbReference type="PANTHER" id="PTHR47534">
    <property type="entry name" value="YALI0E05731P"/>
    <property type="match status" value="1"/>
</dbReference>
<feature type="transmembrane region" description="Helical" evidence="2">
    <location>
        <begin position="20"/>
        <end position="42"/>
    </location>
</feature>
<comment type="caution">
    <text evidence="3">The sequence shown here is derived from an EMBL/GenBank/DDBJ whole genome shotgun (WGS) entry which is preliminary data.</text>
</comment>
<evidence type="ECO:0000256" key="1">
    <source>
        <dbReference type="ARBA" id="ARBA00023002"/>
    </source>
</evidence>
<evidence type="ECO:0000256" key="2">
    <source>
        <dbReference type="SAM" id="Phobius"/>
    </source>
</evidence>
<dbReference type="InterPro" id="IPR052228">
    <property type="entry name" value="Sec_Metab_Biosynth_Oxidored"/>
</dbReference>
<keyword evidence="2" id="KW-0472">Membrane</keyword>
<dbReference type="PANTHER" id="PTHR47534:SF3">
    <property type="entry name" value="ALCOHOL DEHYDROGENASE-LIKE C-TERMINAL DOMAIN-CONTAINING PROTEIN"/>
    <property type="match status" value="1"/>
</dbReference>
<keyword evidence="2" id="KW-0812">Transmembrane</keyword>
<dbReference type="AlphaFoldDB" id="A0AAN7AB02"/>
<reference evidence="3" key="2">
    <citation type="submission" date="2023-05" db="EMBL/GenBank/DDBJ databases">
        <authorList>
            <consortium name="Lawrence Berkeley National Laboratory"/>
            <person name="Steindorff A."/>
            <person name="Hensen N."/>
            <person name="Bonometti L."/>
            <person name="Westerberg I."/>
            <person name="Brannstrom I.O."/>
            <person name="Guillou S."/>
            <person name="Cros-Aarteil S."/>
            <person name="Calhoun S."/>
            <person name="Haridas S."/>
            <person name="Kuo A."/>
            <person name="Mondo S."/>
            <person name="Pangilinan J."/>
            <person name="Riley R."/>
            <person name="Labutti K."/>
            <person name="Andreopoulos B."/>
            <person name="Lipzen A."/>
            <person name="Chen C."/>
            <person name="Yanf M."/>
            <person name="Daum C."/>
            <person name="Ng V."/>
            <person name="Clum A."/>
            <person name="Ohm R."/>
            <person name="Martin F."/>
            <person name="Silar P."/>
            <person name="Natvig D."/>
            <person name="Lalanne C."/>
            <person name="Gautier V."/>
            <person name="Ament-Velasquez S.L."/>
            <person name="Kruys A."/>
            <person name="Hutchinson M.I."/>
            <person name="Powell A.J."/>
            <person name="Barry K."/>
            <person name="Miller A.N."/>
            <person name="Grigoriev I.V."/>
            <person name="Debuchy R."/>
            <person name="Gladieux P."/>
            <person name="Thoren M.H."/>
            <person name="Johannesson H."/>
        </authorList>
    </citation>
    <scope>NUCLEOTIDE SEQUENCE</scope>
    <source>
        <strain evidence="3">CBS 892.96</strain>
    </source>
</reference>
<name>A0AAN7AB02_9PEZI</name>
<evidence type="ECO:0000313" key="4">
    <source>
        <dbReference type="Proteomes" id="UP001302321"/>
    </source>
</evidence>
<sequence length="339" mass="36526">MPSLTTVLAQNAALQEDTPPGFVAVFVGATSGIGLATLKVLVRGLSAPRFYVIGRSEPSFAPHLTDLRHSNPHADVVFVEAAISLLKDVNAVCDNIVSRESHLDLLYMSPGSVSLGGPHNTPEGIDIIFALSYYARMHLTSRLLPLLLRGPAPRVLSVLAGGKEKALFTDGGDLGLRKPGTYTSVRAVDQVTTMHTLAFMHLATLHPKVSFLHVYPGWVATDFLEHLLHSAGTLGKAAAWVVGPVYRAIAMTKEECGERQAFHALSNRYPSREMIVTARVDAADLAACQGACSGFYRVLENGETTNDIKVLGPLEDGGWPEKVWKHSETVIDEVLGGRK</sequence>
<dbReference type="Gene3D" id="3.40.50.720">
    <property type="entry name" value="NAD(P)-binding Rossmann-like Domain"/>
    <property type="match status" value="1"/>
</dbReference>
<evidence type="ECO:0000313" key="3">
    <source>
        <dbReference type="EMBL" id="KAK4179575.1"/>
    </source>
</evidence>
<organism evidence="3 4">
    <name type="scientific">Triangularia setosa</name>
    <dbReference type="NCBI Taxonomy" id="2587417"/>
    <lineage>
        <taxon>Eukaryota</taxon>
        <taxon>Fungi</taxon>
        <taxon>Dikarya</taxon>
        <taxon>Ascomycota</taxon>
        <taxon>Pezizomycotina</taxon>
        <taxon>Sordariomycetes</taxon>
        <taxon>Sordariomycetidae</taxon>
        <taxon>Sordariales</taxon>
        <taxon>Podosporaceae</taxon>
        <taxon>Triangularia</taxon>
    </lineage>
</organism>
<keyword evidence="4" id="KW-1185">Reference proteome</keyword>